<dbReference type="Gene3D" id="2.40.70.10">
    <property type="entry name" value="Acid Proteases"/>
    <property type="match status" value="2"/>
</dbReference>
<dbReference type="GO" id="GO:0004190">
    <property type="term" value="F:aspartic-type endopeptidase activity"/>
    <property type="evidence" value="ECO:0007669"/>
    <property type="project" value="InterPro"/>
</dbReference>
<dbReference type="InterPro" id="IPR021109">
    <property type="entry name" value="Peptidase_aspartic_dom_sf"/>
</dbReference>
<dbReference type="Proteomes" id="UP000799118">
    <property type="component" value="Unassembled WGS sequence"/>
</dbReference>
<feature type="chain" id="PRO_5025588658" evidence="3">
    <location>
        <begin position="23"/>
        <end position="454"/>
    </location>
</feature>
<feature type="signal peptide" evidence="3">
    <location>
        <begin position="1"/>
        <end position="22"/>
    </location>
</feature>
<dbReference type="EMBL" id="ML769383">
    <property type="protein sequence ID" value="KAE9411170.1"/>
    <property type="molecule type" value="Genomic_DNA"/>
</dbReference>
<dbReference type="InterPro" id="IPR034164">
    <property type="entry name" value="Pepsin-like_dom"/>
</dbReference>
<dbReference type="PANTHER" id="PTHR47966:SF51">
    <property type="entry name" value="BETA-SITE APP-CLEAVING ENZYME, ISOFORM A-RELATED"/>
    <property type="match status" value="1"/>
</dbReference>
<feature type="domain" description="Peptidase A1" evidence="4">
    <location>
        <begin position="130"/>
        <end position="447"/>
    </location>
</feature>
<dbReference type="InterPro" id="IPR033121">
    <property type="entry name" value="PEPTIDASE_A1"/>
</dbReference>
<dbReference type="SUPFAM" id="SSF50630">
    <property type="entry name" value="Acid proteases"/>
    <property type="match status" value="1"/>
</dbReference>
<dbReference type="AlphaFoldDB" id="A0A6A4IN02"/>
<keyword evidence="3" id="KW-0732">Signal</keyword>
<dbReference type="Pfam" id="PF00026">
    <property type="entry name" value="Asp"/>
    <property type="match status" value="1"/>
</dbReference>
<gene>
    <name evidence="5" type="ORF">BT96DRAFT_968710</name>
</gene>
<keyword evidence="6" id="KW-1185">Reference proteome</keyword>
<evidence type="ECO:0000256" key="1">
    <source>
        <dbReference type="ARBA" id="ARBA00007447"/>
    </source>
</evidence>
<evidence type="ECO:0000256" key="3">
    <source>
        <dbReference type="SAM" id="SignalP"/>
    </source>
</evidence>
<dbReference type="OrthoDB" id="2747330at2759"/>
<proteinExistence type="inferred from homology"/>
<comment type="similarity">
    <text evidence="1">Belongs to the peptidase A1 family.</text>
</comment>
<accession>A0A6A4IN02</accession>
<dbReference type="GO" id="GO:0006508">
    <property type="term" value="P:proteolysis"/>
    <property type="evidence" value="ECO:0007669"/>
    <property type="project" value="UniProtKB-KW"/>
</dbReference>
<name>A0A6A4IN02_9AGAR</name>
<keyword evidence="5" id="KW-0378">Hydrolase</keyword>
<feature type="active site" evidence="2">
    <location>
        <position position="148"/>
    </location>
</feature>
<dbReference type="PROSITE" id="PS51767">
    <property type="entry name" value="PEPTIDASE_A1"/>
    <property type="match status" value="1"/>
</dbReference>
<evidence type="ECO:0000256" key="2">
    <source>
        <dbReference type="PIRSR" id="PIRSR601461-1"/>
    </source>
</evidence>
<feature type="active site" evidence="2">
    <location>
        <position position="332"/>
    </location>
</feature>
<organism evidence="5 6">
    <name type="scientific">Gymnopus androsaceus JB14</name>
    <dbReference type="NCBI Taxonomy" id="1447944"/>
    <lineage>
        <taxon>Eukaryota</taxon>
        <taxon>Fungi</taxon>
        <taxon>Dikarya</taxon>
        <taxon>Basidiomycota</taxon>
        <taxon>Agaricomycotina</taxon>
        <taxon>Agaricomycetes</taxon>
        <taxon>Agaricomycetidae</taxon>
        <taxon>Agaricales</taxon>
        <taxon>Marasmiineae</taxon>
        <taxon>Omphalotaceae</taxon>
        <taxon>Gymnopus</taxon>
    </lineage>
</organism>
<dbReference type="PRINTS" id="PR00792">
    <property type="entry name" value="PEPSIN"/>
</dbReference>
<evidence type="ECO:0000313" key="6">
    <source>
        <dbReference type="Proteomes" id="UP000799118"/>
    </source>
</evidence>
<dbReference type="PANTHER" id="PTHR47966">
    <property type="entry name" value="BETA-SITE APP-CLEAVING ENZYME, ISOFORM A-RELATED"/>
    <property type="match status" value="1"/>
</dbReference>
<evidence type="ECO:0000259" key="4">
    <source>
        <dbReference type="PROSITE" id="PS51767"/>
    </source>
</evidence>
<dbReference type="InterPro" id="IPR001461">
    <property type="entry name" value="Aspartic_peptidase_A1"/>
</dbReference>
<dbReference type="CDD" id="cd05471">
    <property type="entry name" value="pepsin_like"/>
    <property type="match status" value="1"/>
</dbReference>
<sequence>MNFAIAFFVIFCALLLISSSNCQSREFTNIIPISRRSLLRRRALAGDFDAVFARNEQQSVSQKYLAMAPEILLGIFPAPENDMLMQSNYLDNVASDTADAMEEVVQPDASNVLLTEEMTDVIDNDEDLMYMESLLIGTPGQSMTFDVDTGSADCWFPSSLCDTCTNNHYDASQSSTYVDTGQRFAVTYGSGSVYGKLVEDTVTIAGTTVQSQTFGSVYRVSGDFQDSPNDGLLGMAFGTIAQSRKPTLFENMINQRKVEWPCFSIHLTRNQESGSEASLWTMCWGCYDPSKALGAPTWFPVTQRAYWSIAMSAVDIASQRIWFDQPMISAIDTGTTYLYFPKAAAAEIYSQIPGSKDASTTYGSGFYTYPCSYKGVIAFMFGNETFLVHPEDFNLGISMYNASDCVGGIFSMDESQWPPNLAIIGDEFLKSWYSTYDYSSGGRISFSKSINNGY</sequence>
<evidence type="ECO:0000313" key="5">
    <source>
        <dbReference type="EMBL" id="KAE9411170.1"/>
    </source>
</evidence>
<dbReference type="FunFam" id="2.40.70.10:FF:000008">
    <property type="entry name" value="Cathepsin D"/>
    <property type="match status" value="1"/>
</dbReference>
<reference evidence="5" key="1">
    <citation type="journal article" date="2019" name="Environ. Microbiol.">
        <title>Fungal ecological strategies reflected in gene transcription - a case study of two litter decomposers.</title>
        <authorList>
            <person name="Barbi F."/>
            <person name="Kohler A."/>
            <person name="Barry K."/>
            <person name="Baskaran P."/>
            <person name="Daum C."/>
            <person name="Fauchery L."/>
            <person name="Ihrmark K."/>
            <person name="Kuo A."/>
            <person name="LaButti K."/>
            <person name="Lipzen A."/>
            <person name="Morin E."/>
            <person name="Grigoriev I.V."/>
            <person name="Henrissat B."/>
            <person name="Lindahl B."/>
            <person name="Martin F."/>
        </authorList>
    </citation>
    <scope>NUCLEOTIDE SEQUENCE</scope>
    <source>
        <strain evidence="5">JB14</strain>
    </source>
</reference>
<protein>
    <submittedName>
        <fullName evidence="5">Acid protease</fullName>
    </submittedName>
</protein>
<keyword evidence="5" id="KW-0645">Protease</keyword>